<sequence>MQASYFGPPFLIQTNSVFDIPIHHHVVLAATIPSCPRTGHSDERLHRKIHRNNGQNHFVK</sequence>
<dbReference type="Proteomes" id="UP000694240">
    <property type="component" value="Chromosome 8"/>
</dbReference>
<protein>
    <submittedName>
        <fullName evidence="1">Uncharacterized protein</fullName>
    </submittedName>
</protein>
<gene>
    <name evidence="1" type="ORF">ISN45_Aa03g000960</name>
</gene>
<keyword evidence="2" id="KW-1185">Reference proteome</keyword>
<feature type="non-terminal residue" evidence="1">
    <location>
        <position position="60"/>
    </location>
</feature>
<dbReference type="EMBL" id="JAEFBK010000008">
    <property type="protein sequence ID" value="KAG7575618.1"/>
    <property type="molecule type" value="Genomic_DNA"/>
</dbReference>
<proteinExistence type="predicted"/>
<reference evidence="1 2" key="1">
    <citation type="submission" date="2020-12" db="EMBL/GenBank/DDBJ databases">
        <title>Concerted genomic and epigenomic changes stabilize Arabidopsis allopolyploids.</title>
        <authorList>
            <person name="Chen Z."/>
        </authorList>
    </citation>
    <scope>NUCLEOTIDE SEQUENCE [LARGE SCALE GENOMIC DNA]</scope>
    <source>
        <strain evidence="1">Allo738</strain>
        <tissue evidence="1">Leaf</tissue>
    </source>
</reference>
<accession>A0A8T2ANS1</accession>
<name>A0A8T2ANS1_9BRAS</name>
<comment type="caution">
    <text evidence="1">The sequence shown here is derived from an EMBL/GenBank/DDBJ whole genome shotgun (WGS) entry which is preliminary data.</text>
</comment>
<dbReference type="AlphaFoldDB" id="A0A8T2ANS1"/>
<evidence type="ECO:0000313" key="2">
    <source>
        <dbReference type="Proteomes" id="UP000694240"/>
    </source>
</evidence>
<evidence type="ECO:0000313" key="1">
    <source>
        <dbReference type="EMBL" id="KAG7575618.1"/>
    </source>
</evidence>
<organism evidence="1 2">
    <name type="scientific">Arabidopsis thaliana x Arabidopsis arenosa</name>
    <dbReference type="NCBI Taxonomy" id="1240361"/>
    <lineage>
        <taxon>Eukaryota</taxon>
        <taxon>Viridiplantae</taxon>
        <taxon>Streptophyta</taxon>
        <taxon>Embryophyta</taxon>
        <taxon>Tracheophyta</taxon>
        <taxon>Spermatophyta</taxon>
        <taxon>Magnoliopsida</taxon>
        <taxon>eudicotyledons</taxon>
        <taxon>Gunneridae</taxon>
        <taxon>Pentapetalae</taxon>
        <taxon>rosids</taxon>
        <taxon>malvids</taxon>
        <taxon>Brassicales</taxon>
        <taxon>Brassicaceae</taxon>
        <taxon>Camelineae</taxon>
        <taxon>Arabidopsis</taxon>
    </lineage>
</organism>